<evidence type="ECO:0000256" key="3">
    <source>
        <dbReference type="ARBA" id="ARBA00038366"/>
    </source>
</evidence>
<sequence length="1407" mass="153759">MSFKASGVFPSNPVTTRGASTKISSYKDRVIYTTGKTVIKPSTAATTYLGHVHNATVARFSPSGFYCASGDVSGTVRIWDTVGEDQALKGEYKVISGKINDLAWDGESKRIIAVGDGRDKFGHAFSMDTGTSTGEIVGHSKVINAVSIRSSRPYRAATAADDAIVFHQGPPFKFDKLIKTHTKFVQDVKFSPSGDLFASVGSDSKIFLYDGKTGETVAEVQDSPHKGTIFAVSWSPDNKSLFTSSGDKTVKLWDVEARKATTTWTVGSTIDDQQLGNTWNGDNNLVSLSLGGNLNVFDPRTPDKPSRIFSAPQSAINAITPTKPDTFLTGTASGRVYSYSIAEGESTAVVGTNHSSYVVGLATSVEEDKVYSIGWDDNVREISGDSFAPAVSATAAQPKSITVASDSTVFVAEIGTIEAFRSNQKIYNNRPSYTPSVIAAWKTTIAIGAEDRKVRLHEWDGKNLTETGVLEGNQALISALAFSPDGKYIAAGDSSGKIILFDVAKKELVTARWGSHTARIHSLSWTSDSKHCASGSLDTNVFVWSVAKPLRSIAIHNAASNGVNGVLWVGEGKLASAGADGIALAHCHFSRYGIAKDPLDLEEAAEYSATVYRLADATGLSLLDFVIHRTTTMDILVAYLHAYRDASLPPLPSINALEALETLISSAFGPPEPYYWRVNLGGLFAGIYHETRDPLHMEMAITQYKKAFEYQVPIFHPEEHPNCRRVRHFQLALLLLERYNLFGDSSDLDIVINNLQTVGSQVVSDPLATSLLSTVLGIRFLHQAPGPRFSLEDKERAISYWLSIEPERRIGTPHFLGRLLYKSYRQYGDTTDLTRAIQHLEESLLHDLDHDVLLTLSSAYTLRSAEGDEERLWGTLALEQGDPACLEAFGLMASLLPEITGVGNRIEDVYRKINAAPLFSGRAAAAAVKFATASLAVEWLEVGMSVMTRQINQLRLDVGDLPIRYPDHFETLQRRSDELRQVSGESVSTAGGLSALVGTNKQELQSAYKALIEEIRRKPGMKNFLLPLPFPQLAEAAGYGPVILLTCDHVTSTTYAFIILDPSMDEPITIPLPEASRQDISTLKTTISELLNSLGIRHRSPEDETEKRLERAGQVSMKRRDQGFQVWLNEIWVRIVKPVFDELEKNNFKSGRVWWCPTGWFTDFPLHAAAPLRCQYISSYTYGLEVLLNARARLGKTSFEQSESSRSRLSIVGMGDYPGRPHLALPSVAREVHNLSKVVGRNPGIALHRIENDEASVDAVLSALKSSQFVHLACHGTQDIRDPLSSHLVLADGNLELRRIFAEDLKSAEFAFLSACQTATGDSFLPNESVHLAGGFVAAGFKGVVGTLWRITDEDAPGVVKEVYEAMEVEGGLDITLAAEGLNRAVRKLRESGVPAHRWVPFIHVGI</sequence>
<dbReference type="Pfam" id="PF12770">
    <property type="entry name" value="CHAT"/>
    <property type="match status" value="1"/>
</dbReference>
<feature type="repeat" description="WD" evidence="4">
    <location>
        <begin position="470"/>
        <end position="511"/>
    </location>
</feature>
<dbReference type="GO" id="GO:0051015">
    <property type="term" value="F:actin filament binding"/>
    <property type="evidence" value="ECO:0007669"/>
    <property type="project" value="TreeGrafter"/>
</dbReference>
<evidence type="ECO:0008006" key="9">
    <source>
        <dbReference type="Google" id="ProtNLM"/>
    </source>
</evidence>
<dbReference type="Pfam" id="PF00400">
    <property type="entry name" value="WD40"/>
    <property type="match status" value="3"/>
</dbReference>
<dbReference type="PROSITE" id="PS50082">
    <property type="entry name" value="WD_REPEATS_2"/>
    <property type="match status" value="5"/>
</dbReference>
<evidence type="ECO:0000256" key="2">
    <source>
        <dbReference type="ARBA" id="ARBA00022737"/>
    </source>
</evidence>
<dbReference type="PANTHER" id="PTHR19856">
    <property type="entry name" value="WD-REPEATCONTAINING PROTEIN WDR1"/>
    <property type="match status" value="1"/>
</dbReference>
<evidence type="ECO:0000256" key="4">
    <source>
        <dbReference type="PROSITE-ProRule" id="PRU00221"/>
    </source>
</evidence>
<reference evidence="7" key="1">
    <citation type="submission" date="2022-07" db="EMBL/GenBank/DDBJ databases">
        <title>Genome Sequence of Leucocoprinus birnbaumii.</title>
        <authorList>
            <person name="Buettner E."/>
        </authorList>
    </citation>
    <scope>NUCLEOTIDE SEQUENCE</scope>
    <source>
        <strain evidence="7">VT141</strain>
    </source>
</reference>
<feature type="repeat" description="WD" evidence="4">
    <location>
        <begin position="178"/>
        <end position="219"/>
    </location>
</feature>
<keyword evidence="8" id="KW-1185">Reference proteome</keyword>
<gene>
    <name evidence="7" type="ORF">NP233_g1412</name>
</gene>
<dbReference type="Gene3D" id="2.130.10.10">
    <property type="entry name" value="YVTN repeat-like/Quinoprotein amine dehydrogenase"/>
    <property type="match status" value="2"/>
</dbReference>
<dbReference type="InterPro" id="IPR001680">
    <property type="entry name" value="WD40_rpt"/>
</dbReference>
<dbReference type="InterPro" id="IPR015943">
    <property type="entry name" value="WD40/YVTN_repeat-like_dom_sf"/>
</dbReference>
<evidence type="ECO:0000256" key="1">
    <source>
        <dbReference type="ARBA" id="ARBA00022574"/>
    </source>
</evidence>
<name>A0AAD5YUV2_9AGAR</name>
<accession>A0AAD5YUV2</accession>
<comment type="similarity">
    <text evidence="3">Belongs to the WD repeat AIP1 family.</text>
</comment>
<evidence type="ECO:0000259" key="6">
    <source>
        <dbReference type="Pfam" id="PF12894"/>
    </source>
</evidence>
<dbReference type="InterPro" id="IPR019775">
    <property type="entry name" value="WD40_repeat_CS"/>
</dbReference>
<dbReference type="FunFam" id="2.130.10.10:FF:000102">
    <property type="entry name" value="Actin-interacting protein 1"/>
    <property type="match status" value="1"/>
</dbReference>
<dbReference type="PROSITE" id="PS50294">
    <property type="entry name" value="WD_REPEATS_REGION"/>
    <property type="match status" value="4"/>
</dbReference>
<evidence type="ECO:0000259" key="5">
    <source>
        <dbReference type="Pfam" id="PF12770"/>
    </source>
</evidence>
<dbReference type="PANTHER" id="PTHR19856:SF0">
    <property type="entry name" value="WD REPEAT-CONTAINING PROTEIN 1"/>
    <property type="match status" value="1"/>
</dbReference>
<protein>
    <recommendedName>
        <fullName evidence="9">CHAT domain-containing protein</fullName>
    </recommendedName>
</protein>
<evidence type="ECO:0000313" key="7">
    <source>
        <dbReference type="EMBL" id="KAJ3574944.1"/>
    </source>
</evidence>
<organism evidence="7 8">
    <name type="scientific">Leucocoprinus birnbaumii</name>
    <dbReference type="NCBI Taxonomy" id="56174"/>
    <lineage>
        <taxon>Eukaryota</taxon>
        <taxon>Fungi</taxon>
        <taxon>Dikarya</taxon>
        <taxon>Basidiomycota</taxon>
        <taxon>Agaricomycotina</taxon>
        <taxon>Agaricomycetes</taxon>
        <taxon>Agaricomycetidae</taxon>
        <taxon>Agaricales</taxon>
        <taxon>Agaricineae</taxon>
        <taxon>Agaricaceae</taxon>
        <taxon>Leucocoprinus</taxon>
    </lineage>
</organism>
<dbReference type="GO" id="GO:0030042">
    <property type="term" value="P:actin filament depolymerization"/>
    <property type="evidence" value="ECO:0007669"/>
    <property type="project" value="TreeGrafter"/>
</dbReference>
<dbReference type="CDD" id="cd00200">
    <property type="entry name" value="WD40"/>
    <property type="match status" value="1"/>
</dbReference>
<dbReference type="Pfam" id="PF12894">
    <property type="entry name" value="ANAPC4_WD40"/>
    <property type="match status" value="1"/>
</dbReference>
<dbReference type="FunFam" id="2.130.10.10:FF:000167">
    <property type="entry name" value="Actin-interacting protein 1"/>
    <property type="match status" value="1"/>
</dbReference>
<comment type="caution">
    <text evidence="7">The sequence shown here is derived from an EMBL/GenBank/DDBJ whole genome shotgun (WGS) entry which is preliminary data.</text>
</comment>
<keyword evidence="1 4" id="KW-0853">WD repeat</keyword>
<proteinExistence type="inferred from homology"/>
<dbReference type="SUPFAM" id="SSF50978">
    <property type="entry name" value="WD40 repeat-like"/>
    <property type="match status" value="2"/>
</dbReference>
<feature type="domain" description="CHAT" evidence="5">
    <location>
        <begin position="1128"/>
        <end position="1406"/>
    </location>
</feature>
<dbReference type="EMBL" id="JANIEX010000052">
    <property type="protein sequence ID" value="KAJ3574944.1"/>
    <property type="molecule type" value="Genomic_DNA"/>
</dbReference>
<dbReference type="GO" id="GO:0030864">
    <property type="term" value="C:cortical actin cytoskeleton"/>
    <property type="evidence" value="ECO:0007669"/>
    <property type="project" value="TreeGrafter"/>
</dbReference>
<feature type="repeat" description="WD" evidence="4">
    <location>
        <begin position="513"/>
        <end position="546"/>
    </location>
</feature>
<dbReference type="Proteomes" id="UP001213000">
    <property type="component" value="Unassembled WGS sequence"/>
</dbReference>
<evidence type="ECO:0000313" key="8">
    <source>
        <dbReference type="Proteomes" id="UP001213000"/>
    </source>
</evidence>
<dbReference type="InterPro" id="IPR024983">
    <property type="entry name" value="CHAT_dom"/>
</dbReference>
<feature type="domain" description="Anaphase-promoting complex subunit 4-like WD40" evidence="6">
    <location>
        <begin position="445"/>
        <end position="527"/>
    </location>
</feature>
<feature type="repeat" description="WD" evidence="4">
    <location>
        <begin position="48"/>
        <end position="80"/>
    </location>
</feature>
<feature type="repeat" description="WD" evidence="4">
    <location>
        <begin position="222"/>
        <end position="263"/>
    </location>
</feature>
<dbReference type="SMART" id="SM00320">
    <property type="entry name" value="WD40"/>
    <property type="match status" value="10"/>
</dbReference>
<dbReference type="InterPro" id="IPR024977">
    <property type="entry name" value="Apc4-like_WD40_dom"/>
</dbReference>
<dbReference type="PROSITE" id="PS00678">
    <property type="entry name" value="WD_REPEATS_1"/>
    <property type="match status" value="1"/>
</dbReference>
<keyword evidence="2" id="KW-0677">Repeat</keyword>
<dbReference type="InterPro" id="IPR036322">
    <property type="entry name" value="WD40_repeat_dom_sf"/>
</dbReference>